<dbReference type="Pfam" id="PF14085">
    <property type="entry name" value="DUF4265"/>
    <property type="match status" value="1"/>
</dbReference>
<organism evidence="2 3">
    <name type="scientific">Cytophaga hutchinsonii (strain ATCC 33406 / DSM 1761 / CIP 103989 / NBRC 15051 / NCIMB 9469 / D465)</name>
    <dbReference type="NCBI Taxonomy" id="269798"/>
    <lineage>
        <taxon>Bacteria</taxon>
        <taxon>Pseudomonadati</taxon>
        <taxon>Bacteroidota</taxon>
        <taxon>Cytophagia</taxon>
        <taxon>Cytophagales</taxon>
        <taxon>Cytophagaceae</taxon>
        <taxon>Cytophaga</taxon>
    </lineage>
</organism>
<evidence type="ECO:0000313" key="2">
    <source>
        <dbReference type="EMBL" id="ABG59732.1"/>
    </source>
</evidence>
<accession>A0A6N4STI1</accession>
<evidence type="ECO:0000256" key="1">
    <source>
        <dbReference type="SAM" id="Phobius"/>
    </source>
</evidence>
<reference evidence="2 3" key="1">
    <citation type="journal article" date="2007" name="Appl. Environ. Microbiol.">
        <title>Genome sequence of the cellulolytic gliding bacterium Cytophaga hutchinsonii.</title>
        <authorList>
            <person name="Xie G."/>
            <person name="Bruce D.C."/>
            <person name="Challacombe J.F."/>
            <person name="Chertkov O."/>
            <person name="Detter J.C."/>
            <person name="Gilna P."/>
            <person name="Han C.S."/>
            <person name="Lucas S."/>
            <person name="Misra M."/>
            <person name="Myers G.L."/>
            <person name="Richardson P."/>
            <person name="Tapia R."/>
            <person name="Thayer N."/>
            <person name="Thompson L.S."/>
            <person name="Brettin T.S."/>
            <person name="Henrissat B."/>
            <person name="Wilson D.B."/>
            <person name="McBride M.J."/>
        </authorList>
    </citation>
    <scope>NUCLEOTIDE SEQUENCE [LARGE SCALE GENOMIC DNA]</scope>
    <source>
        <strain evidence="3">ATCC 33406 / DSM 1761 / CIP 103989 / NBRC 15051 / NCIMB 9469 / D465</strain>
    </source>
</reference>
<dbReference type="EMBL" id="CP000383">
    <property type="protein sequence ID" value="ABG59732.1"/>
    <property type="molecule type" value="Genomic_DNA"/>
</dbReference>
<keyword evidence="3" id="KW-1185">Reference proteome</keyword>
<dbReference type="KEGG" id="chu:CHU_2478"/>
<dbReference type="AlphaFoldDB" id="A0A6N4STI1"/>
<feature type="transmembrane region" description="Helical" evidence="1">
    <location>
        <begin position="55"/>
        <end position="74"/>
    </location>
</feature>
<dbReference type="InterPro" id="IPR025361">
    <property type="entry name" value="DUF4265"/>
</dbReference>
<keyword evidence="1" id="KW-0472">Membrane</keyword>
<feature type="transmembrane region" description="Helical" evidence="1">
    <location>
        <begin position="113"/>
        <end position="131"/>
    </location>
</feature>
<dbReference type="RefSeq" id="WP_011585846.1">
    <property type="nucleotide sequence ID" value="NZ_FPJX01000007.1"/>
</dbReference>
<dbReference type="Proteomes" id="UP000001822">
    <property type="component" value="Chromosome"/>
</dbReference>
<evidence type="ECO:0000313" key="3">
    <source>
        <dbReference type="Proteomes" id="UP000001822"/>
    </source>
</evidence>
<evidence type="ECO:0008006" key="4">
    <source>
        <dbReference type="Google" id="ProtNLM"/>
    </source>
</evidence>
<keyword evidence="1" id="KW-0812">Transmembrane</keyword>
<sequence>MFDNINSGAFIRRGGPHTIIKFKRLCGFGVKEILALSRPTTNVTRNVIANFMKTAKSTIILTLIIFIVMTLLTMKHEAISDGIDTYGFPYIFYEHFEGKCDNCYDDFGFKPRFLFTDFSLALLLSYCVIWIKNKFSKSEMLTQDNNYVKVLFRFHSNVLDEETVETMWATIVDKEKGFYKLDSIPFYAPYVASDDIVFAEFDDQEQMLTYRKTVGYSGNSTVQIVLIDKSKDINQIRDLFKELGCVSEKVNEGYFAMEIPSTVDYKNIKKKLVELETQETIGYAEPCLADGHKL</sequence>
<protein>
    <recommendedName>
        <fullName evidence="4">DUF4265 domain-containing protein</fullName>
    </recommendedName>
</protein>
<proteinExistence type="predicted"/>
<gene>
    <name evidence="2" type="ordered locus">CHU_2478</name>
</gene>
<keyword evidence="1" id="KW-1133">Transmembrane helix</keyword>
<name>A0A6N4STI1_CYTH3</name>